<evidence type="ECO:0000256" key="1">
    <source>
        <dbReference type="SAM" id="Phobius"/>
    </source>
</evidence>
<reference evidence="2" key="2">
    <citation type="journal article" date="2020" name="Nat. Commun.">
        <title>Large-scale genome sequencing of mycorrhizal fungi provides insights into the early evolution of symbiotic traits.</title>
        <authorList>
            <person name="Miyauchi S."/>
            <person name="Kiss E."/>
            <person name="Kuo A."/>
            <person name="Drula E."/>
            <person name="Kohler A."/>
            <person name="Sanchez-Garcia M."/>
            <person name="Morin E."/>
            <person name="Andreopoulos B."/>
            <person name="Barry K.W."/>
            <person name="Bonito G."/>
            <person name="Buee M."/>
            <person name="Carver A."/>
            <person name="Chen C."/>
            <person name="Cichocki N."/>
            <person name="Clum A."/>
            <person name="Culley D."/>
            <person name="Crous P.W."/>
            <person name="Fauchery L."/>
            <person name="Girlanda M."/>
            <person name="Hayes R.D."/>
            <person name="Keri Z."/>
            <person name="LaButti K."/>
            <person name="Lipzen A."/>
            <person name="Lombard V."/>
            <person name="Magnuson J."/>
            <person name="Maillard F."/>
            <person name="Murat C."/>
            <person name="Nolan M."/>
            <person name="Ohm R.A."/>
            <person name="Pangilinan J."/>
            <person name="Pereira M.F."/>
            <person name="Perotto S."/>
            <person name="Peter M."/>
            <person name="Pfister S."/>
            <person name="Riley R."/>
            <person name="Sitrit Y."/>
            <person name="Stielow J.B."/>
            <person name="Szollosi G."/>
            <person name="Zifcakova L."/>
            <person name="Stursova M."/>
            <person name="Spatafora J.W."/>
            <person name="Tedersoo L."/>
            <person name="Vaario L.M."/>
            <person name="Yamada A."/>
            <person name="Yan M."/>
            <person name="Wang P."/>
            <person name="Xu J."/>
            <person name="Bruns T."/>
            <person name="Baldrian P."/>
            <person name="Vilgalys R."/>
            <person name="Dunand C."/>
            <person name="Henrissat B."/>
            <person name="Grigoriev I.V."/>
            <person name="Hibbett D."/>
            <person name="Nagy L.G."/>
            <person name="Martin F.M."/>
        </authorList>
    </citation>
    <scope>NUCLEOTIDE SEQUENCE</scope>
    <source>
        <strain evidence="2">BED1</strain>
    </source>
</reference>
<comment type="caution">
    <text evidence="2">The sequence shown here is derived from an EMBL/GenBank/DDBJ whole genome shotgun (WGS) entry which is preliminary data.</text>
</comment>
<dbReference type="AlphaFoldDB" id="A0AAD4BYJ0"/>
<dbReference type="EMBL" id="WHUW01000008">
    <property type="protein sequence ID" value="KAF8443158.1"/>
    <property type="molecule type" value="Genomic_DNA"/>
</dbReference>
<organism evidence="2 3">
    <name type="scientific">Boletus edulis BED1</name>
    <dbReference type="NCBI Taxonomy" id="1328754"/>
    <lineage>
        <taxon>Eukaryota</taxon>
        <taxon>Fungi</taxon>
        <taxon>Dikarya</taxon>
        <taxon>Basidiomycota</taxon>
        <taxon>Agaricomycotina</taxon>
        <taxon>Agaricomycetes</taxon>
        <taxon>Agaricomycetidae</taxon>
        <taxon>Boletales</taxon>
        <taxon>Boletineae</taxon>
        <taxon>Boletaceae</taxon>
        <taxon>Boletoideae</taxon>
        <taxon>Boletus</taxon>
    </lineage>
</organism>
<proteinExistence type="predicted"/>
<feature type="transmembrane region" description="Helical" evidence="1">
    <location>
        <begin position="426"/>
        <end position="452"/>
    </location>
</feature>
<keyword evidence="1" id="KW-0812">Transmembrane</keyword>
<keyword evidence="1" id="KW-0472">Membrane</keyword>
<keyword evidence="3" id="KW-1185">Reference proteome</keyword>
<sequence length="506" mass="56213">MGETSKDNGVPLALNDPALKLQTIVPSDIRTCNRNGARGSVASTLKGSQNKRLLSVVDLESLPDGWMRIKHPDSGVCYVNEEKSLCTSSDVLNSRTCSLIMQGAEILQASPALQALLEDQEVGLVLDVQHTKGSMRTSYYCVSHVERRIFWLEGIGHEEVHISCPSNKCIQSEGSRVHCIEAQYWKHCELFPTTFTVTKDVTGELKDILLQAAADRLLVKFSTSPYDKDALEYMLNVVKEIEADVREGSGHAAWIIARFMALYNDGVFRSSYGQTDDYFDIEDTGPKIGPYRRPTLLTVLAPLFLRSPDVFAVELHSFHENFTLARWSNFVHKVDQSIRDSNLLATVLLSTNVGLLAWSDGGKKGGMNSPTAAQIVAYISIICSVGSIIIGLAIFKQYRAKGADTPLRAVVVLRRILKEPFGLERLAIICSLPYVLLMWGLIAFLAAFGIIFYEDTPIQVRIPVTIALFVVVLFLFFCMYTAGPPEREDLKPRKQSRQEKVASSKV</sequence>
<dbReference type="Proteomes" id="UP001194468">
    <property type="component" value="Unassembled WGS sequence"/>
</dbReference>
<feature type="transmembrane region" description="Helical" evidence="1">
    <location>
        <begin position="464"/>
        <end position="483"/>
    </location>
</feature>
<accession>A0AAD4BYJ0</accession>
<name>A0AAD4BYJ0_BOLED</name>
<gene>
    <name evidence="2" type="ORF">L210DRAFT_3759490</name>
</gene>
<protein>
    <submittedName>
        <fullName evidence="2">Uncharacterized protein</fullName>
    </submittedName>
</protein>
<evidence type="ECO:0000313" key="3">
    <source>
        <dbReference type="Proteomes" id="UP001194468"/>
    </source>
</evidence>
<reference evidence="2" key="1">
    <citation type="submission" date="2019-10" db="EMBL/GenBank/DDBJ databases">
        <authorList>
            <consortium name="DOE Joint Genome Institute"/>
            <person name="Kuo A."/>
            <person name="Miyauchi S."/>
            <person name="Kiss E."/>
            <person name="Drula E."/>
            <person name="Kohler A."/>
            <person name="Sanchez-Garcia M."/>
            <person name="Andreopoulos B."/>
            <person name="Barry K.W."/>
            <person name="Bonito G."/>
            <person name="Buee M."/>
            <person name="Carver A."/>
            <person name="Chen C."/>
            <person name="Cichocki N."/>
            <person name="Clum A."/>
            <person name="Culley D."/>
            <person name="Crous P.W."/>
            <person name="Fauchery L."/>
            <person name="Girlanda M."/>
            <person name="Hayes R."/>
            <person name="Keri Z."/>
            <person name="LaButti K."/>
            <person name="Lipzen A."/>
            <person name="Lombard V."/>
            <person name="Magnuson J."/>
            <person name="Maillard F."/>
            <person name="Morin E."/>
            <person name="Murat C."/>
            <person name="Nolan M."/>
            <person name="Ohm R."/>
            <person name="Pangilinan J."/>
            <person name="Pereira M."/>
            <person name="Perotto S."/>
            <person name="Peter M."/>
            <person name="Riley R."/>
            <person name="Sitrit Y."/>
            <person name="Stielow B."/>
            <person name="Szollosi G."/>
            <person name="Zifcakova L."/>
            <person name="Stursova M."/>
            <person name="Spatafora J.W."/>
            <person name="Tedersoo L."/>
            <person name="Vaario L.-M."/>
            <person name="Yamada A."/>
            <person name="Yan M."/>
            <person name="Wang P."/>
            <person name="Xu J."/>
            <person name="Bruns T."/>
            <person name="Baldrian P."/>
            <person name="Vilgalys R."/>
            <person name="Henrissat B."/>
            <person name="Grigoriev I.V."/>
            <person name="Hibbett D."/>
            <person name="Nagy L.G."/>
            <person name="Martin F.M."/>
        </authorList>
    </citation>
    <scope>NUCLEOTIDE SEQUENCE</scope>
    <source>
        <strain evidence="2">BED1</strain>
    </source>
</reference>
<feature type="transmembrane region" description="Helical" evidence="1">
    <location>
        <begin position="375"/>
        <end position="395"/>
    </location>
</feature>
<keyword evidence="1" id="KW-1133">Transmembrane helix</keyword>
<evidence type="ECO:0000313" key="2">
    <source>
        <dbReference type="EMBL" id="KAF8443158.1"/>
    </source>
</evidence>